<dbReference type="AlphaFoldDB" id="A0A699IFV6"/>
<evidence type="ECO:0000256" key="1">
    <source>
        <dbReference type="ARBA" id="ARBA00009431"/>
    </source>
</evidence>
<proteinExistence type="inferred from homology"/>
<dbReference type="Pfam" id="PF00450">
    <property type="entry name" value="Peptidase_S10"/>
    <property type="match status" value="2"/>
</dbReference>
<name>A0A699IFV6_TANCI</name>
<dbReference type="Gene3D" id="3.40.50.1820">
    <property type="entry name" value="alpha/beta hydrolase"/>
    <property type="match status" value="2"/>
</dbReference>
<keyword evidence="2" id="KW-0645">Protease</keyword>
<accession>A0A699IFV6</accession>
<dbReference type="SUPFAM" id="SSF53474">
    <property type="entry name" value="alpha/beta-Hydrolases"/>
    <property type="match status" value="1"/>
</dbReference>
<keyword evidence="2" id="KW-0378">Hydrolase</keyword>
<gene>
    <name evidence="2" type="ORF">Tci_529344</name>
</gene>
<sequence>MLPGYPGPLPIKLEIGYICLGNPEDNPLIIWLVGGPGCSNLHAFFFEIGPFKIKKGIFIDGVLALQMDPNSWTKLGNIIYLDGPTLTRYSYTTTDESAYSSDTLSASQTAEFVWKDVGRYMAGNPLTNKSGDVNARFEFAYQMALISKSTKDACNEEYAKADVSNLLCMSGINEVNKHVKDINMSQIIEPNCDANIDLIKAVNPIRMGKKRW</sequence>
<comment type="similarity">
    <text evidence="1">Belongs to the peptidase S10 family.</text>
</comment>
<dbReference type="GO" id="GO:0019748">
    <property type="term" value="P:secondary metabolic process"/>
    <property type="evidence" value="ECO:0007669"/>
    <property type="project" value="TreeGrafter"/>
</dbReference>
<feature type="non-terminal residue" evidence="2">
    <location>
        <position position="212"/>
    </location>
</feature>
<dbReference type="PANTHER" id="PTHR11802:SF382">
    <property type="entry name" value="PEPTIDASE S10, SERINE CARBOXYPEPTIDASE, ALPHA_BETA HYDROLASE"/>
    <property type="match status" value="1"/>
</dbReference>
<dbReference type="GO" id="GO:0016747">
    <property type="term" value="F:acyltransferase activity, transferring groups other than amino-acyl groups"/>
    <property type="evidence" value="ECO:0007669"/>
    <property type="project" value="TreeGrafter"/>
</dbReference>
<dbReference type="GO" id="GO:0004185">
    <property type="term" value="F:serine-type carboxypeptidase activity"/>
    <property type="evidence" value="ECO:0007669"/>
    <property type="project" value="InterPro"/>
</dbReference>
<dbReference type="InterPro" id="IPR001563">
    <property type="entry name" value="Peptidase_S10"/>
</dbReference>
<dbReference type="GO" id="GO:0006508">
    <property type="term" value="P:proteolysis"/>
    <property type="evidence" value="ECO:0007669"/>
    <property type="project" value="InterPro"/>
</dbReference>
<reference evidence="2" key="1">
    <citation type="journal article" date="2019" name="Sci. Rep.">
        <title>Draft genome of Tanacetum cinerariifolium, the natural source of mosquito coil.</title>
        <authorList>
            <person name="Yamashiro T."/>
            <person name="Shiraishi A."/>
            <person name="Satake H."/>
            <person name="Nakayama K."/>
        </authorList>
    </citation>
    <scope>NUCLEOTIDE SEQUENCE</scope>
</reference>
<keyword evidence="2" id="KW-0121">Carboxypeptidase</keyword>
<dbReference type="InterPro" id="IPR029058">
    <property type="entry name" value="AB_hydrolase_fold"/>
</dbReference>
<comment type="caution">
    <text evidence="2">The sequence shown here is derived from an EMBL/GenBank/DDBJ whole genome shotgun (WGS) entry which is preliminary data.</text>
</comment>
<evidence type="ECO:0000313" key="2">
    <source>
        <dbReference type="EMBL" id="GEZ57371.1"/>
    </source>
</evidence>
<protein>
    <submittedName>
        <fullName evidence="2">Peptidase S10, serine carboxypeptidase, alpha/beta hydrolase fold protein</fullName>
    </submittedName>
</protein>
<dbReference type="PANTHER" id="PTHR11802">
    <property type="entry name" value="SERINE PROTEASE FAMILY S10 SERINE CARBOXYPEPTIDASE"/>
    <property type="match status" value="1"/>
</dbReference>
<organism evidence="2">
    <name type="scientific">Tanacetum cinerariifolium</name>
    <name type="common">Dalmatian daisy</name>
    <name type="synonym">Chrysanthemum cinerariifolium</name>
    <dbReference type="NCBI Taxonomy" id="118510"/>
    <lineage>
        <taxon>Eukaryota</taxon>
        <taxon>Viridiplantae</taxon>
        <taxon>Streptophyta</taxon>
        <taxon>Embryophyta</taxon>
        <taxon>Tracheophyta</taxon>
        <taxon>Spermatophyta</taxon>
        <taxon>Magnoliopsida</taxon>
        <taxon>eudicotyledons</taxon>
        <taxon>Gunneridae</taxon>
        <taxon>Pentapetalae</taxon>
        <taxon>asterids</taxon>
        <taxon>campanulids</taxon>
        <taxon>Asterales</taxon>
        <taxon>Asteraceae</taxon>
        <taxon>Asteroideae</taxon>
        <taxon>Anthemideae</taxon>
        <taxon>Anthemidinae</taxon>
        <taxon>Tanacetum</taxon>
    </lineage>
</organism>
<dbReference type="EMBL" id="BKCJ010295564">
    <property type="protein sequence ID" value="GEZ57371.1"/>
    <property type="molecule type" value="Genomic_DNA"/>
</dbReference>